<gene>
    <name evidence="12" type="primary">thrB</name>
    <name evidence="15" type="ORF">WG68_00235</name>
</gene>
<comment type="similarity">
    <text evidence="2 12">Belongs to the GHMP kinase family. Homoserine kinase subfamily.</text>
</comment>
<dbReference type="HAMAP" id="MF_00384">
    <property type="entry name" value="Homoser_kinase"/>
    <property type="match status" value="1"/>
</dbReference>
<dbReference type="GO" id="GO:0004413">
    <property type="term" value="F:homoserine kinase activity"/>
    <property type="evidence" value="ECO:0007669"/>
    <property type="project" value="UniProtKB-UniRule"/>
</dbReference>
<dbReference type="PATRIC" id="fig|336831.14.peg.2251"/>
<evidence type="ECO:0000256" key="10">
    <source>
        <dbReference type="ARBA" id="ARBA00022840"/>
    </source>
</evidence>
<name>A0A0M2VCW0_9GAMM</name>
<dbReference type="InterPro" id="IPR006203">
    <property type="entry name" value="GHMP_knse_ATP-bd_CS"/>
</dbReference>
<dbReference type="Pfam" id="PF00288">
    <property type="entry name" value="GHMP_kinases_N"/>
    <property type="match status" value="1"/>
</dbReference>
<dbReference type="InterPro" id="IPR006204">
    <property type="entry name" value="GHMP_kinase_N_dom"/>
</dbReference>
<keyword evidence="16" id="KW-1185">Reference proteome</keyword>
<dbReference type="InterPro" id="IPR013750">
    <property type="entry name" value="GHMP_kinase_C_dom"/>
</dbReference>
<reference evidence="15 16" key="1">
    <citation type="submission" date="2015-03" db="EMBL/GenBank/DDBJ databases">
        <title>Draft genome sequences of two protease-producing strains of Arsukibacterium isolated from two cold and alkaline environments.</title>
        <authorList>
            <person name="Lylloff J.E."/>
            <person name="Skov L.B."/>
            <person name="Jepsen M."/>
            <person name="Hallin P.F."/>
            <person name="Sorensen S.J."/>
            <person name="Stougaard P."/>
            <person name="Glaring M.A."/>
        </authorList>
    </citation>
    <scope>NUCLEOTIDE SEQUENCE [LARGE SCALE GENOMIC DNA]</scope>
    <source>
        <strain evidence="15 16">GCM72</strain>
    </source>
</reference>
<dbReference type="GO" id="GO:0005737">
    <property type="term" value="C:cytoplasm"/>
    <property type="evidence" value="ECO:0007669"/>
    <property type="project" value="UniProtKB-SubCell"/>
</dbReference>
<evidence type="ECO:0000256" key="2">
    <source>
        <dbReference type="ARBA" id="ARBA00007370"/>
    </source>
</evidence>
<dbReference type="PANTHER" id="PTHR20861">
    <property type="entry name" value="HOMOSERINE/4-DIPHOSPHOCYTIDYL-2-C-METHYL-D-ERYTHRITOL KINASE"/>
    <property type="match status" value="1"/>
</dbReference>
<dbReference type="AlphaFoldDB" id="A0A0M2VCW0"/>
<evidence type="ECO:0000256" key="5">
    <source>
        <dbReference type="ARBA" id="ARBA00022605"/>
    </source>
</evidence>
<evidence type="ECO:0000256" key="7">
    <source>
        <dbReference type="ARBA" id="ARBA00022697"/>
    </source>
</evidence>
<evidence type="ECO:0000313" key="16">
    <source>
        <dbReference type="Proteomes" id="UP000034228"/>
    </source>
</evidence>
<accession>A0A0M2VCW0</accession>
<keyword evidence="8 12" id="KW-0547">Nucleotide-binding</keyword>
<comment type="caution">
    <text evidence="15">The sequence shown here is derived from an EMBL/GenBank/DDBJ whole genome shotgun (WGS) entry which is preliminary data.</text>
</comment>
<evidence type="ECO:0000256" key="12">
    <source>
        <dbReference type="HAMAP-Rule" id="MF_00384"/>
    </source>
</evidence>
<dbReference type="GO" id="GO:0009088">
    <property type="term" value="P:threonine biosynthetic process"/>
    <property type="evidence" value="ECO:0007669"/>
    <property type="project" value="UniProtKB-UniRule"/>
</dbReference>
<dbReference type="SUPFAM" id="SSF54211">
    <property type="entry name" value="Ribosomal protein S5 domain 2-like"/>
    <property type="match status" value="1"/>
</dbReference>
<keyword evidence="9 12" id="KW-0418">Kinase</keyword>
<evidence type="ECO:0000256" key="1">
    <source>
        <dbReference type="ARBA" id="ARBA00005015"/>
    </source>
</evidence>
<evidence type="ECO:0000256" key="6">
    <source>
        <dbReference type="ARBA" id="ARBA00022679"/>
    </source>
</evidence>
<evidence type="ECO:0000256" key="11">
    <source>
        <dbReference type="ARBA" id="ARBA00049375"/>
    </source>
</evidence>
<keyword evidence="7 12" id="KW-0791">Threonine biosynthesis</keyword>
<evidence type="ECO:0000256" key="8">
    <source>
        <dbReference type="ARBA" id="ARBA00022741"/>
    </source>
</evidence>
<evidence type="ECO:0000256" key="4">
    <source>
        <dbReference type="ARBA" id="ARBA00017858"/>
    </source>
</evidence>
<keyword evidence="10 12" id="KW-0067">ATP-binding</keyword>
<dbReference type="Gene3D" id="3.30.230.10">
    <property type="match status" value="1"/>
</dbReference>
<dbReference type="UniPathway" id="UPA00050">
    <property type="reaction ID" value="UER00064"/>
</dbReference>
<dbReference type="NCBIfam" id="TIGR00191">
    <property type="entry name" value="thrB"/>
    <property type="match status" value="1"/>
</dbReference>
<keyword evidence="12" id="KW-0963">Cytoplasm</keyword>
<dbReference type="OrthoDB" id="9769912at2"/>
<dbReference type="PRINTS" id="PR00958">
    <property type="entry name" value="HOMSERKINASE"/>
</dbReference>
<comment type="subcellular location">
    <subcellularLocation>
        <location evidence="12">Cytoplasm</location>
    </subcellularLocation>
</comment>
<evidence type="ECO:0000256" key="9">
    <source>
        <dbReference type="ARBA" id="ARBA00022777"/>
    </source>
</evidence>
<dbReference type="InterPro" id="IPR000870">
    <property type="entry name" value="Homoserine_kinase"/>
</dbReference>
<evidence type="ECO:0000259" key="13">
    <source>
        <dbReference type="Pfam" id="PF00288"/>
    </source>
</evidence>
<dbReference type="STRING" id="336831.WG68_00235"/>
<protein>
    <recommendedName>
        <fullName evidence="4 12">Homoserine kinase</fullName>
        <shortName evidence="12">HK</shortName>
        <shortName evidence="12">HSK</shortName>
        <ecNumber evidence="3 12">2.7.1.39</ecNumber>
    </recommendedName>
</protein>
<dbReference type="InterPro" id="IPR036554">
    <property type="entry name" value="GHMP_kinase_C_sf"/>
</dbReference>
<evidence type="ECO:0000259" key="14">
    <source>
        <dbReference type="Pfam" id="PF08544"/>
    </source>
</evidence>
<dbReference type="EMBL" id="LAHO01000001">
    <property type="protein sequence ID" value="KKO47425.1"/>
    <property type="molecule type" value="Genomic_DNA"/>
</dbReference>
<dbReference type="Pfam" id="PF08544">
    <property type="entry name" value="GHMP_kinases_C"/>
    <property type="match status" value="1"/>
</dbReference>
<dbReference type="NCBIfam" id="NF002288">
    <property type="entry name" value="PRK01212.1-4"/>
    <property type="match status" value="1"/>
</dbReference>
<dbReference type="Proteomes" id="UP000034228">
    <property type="component" value="Unassembled WGS sequence"/>
</dbReference>
<comment type="pathway">
    <text evidence="1 12">Amino-acid biosynthesis; L-threonine biosynthesis; L-threonine from L-aspartate: step 4/5.</text>
</comment>
<keyword evidence="6 12" id="KW-0808">Transferase</keyword>
<comment type="function">
    <text evidence="12">Catalyzes the ATP-dependent phosphorylation of L-homoserine to L-homoserine phosphate.</text>
</comment>
<proteinExistence type="inferred from homology"/>
<evidence type="ECO:0000313" key="15">
    <source>
        <dbReference type="EMBL" id="KKO47425.1"/>
    </source>
</evidence>
<keyword evidence="5 12" id="KW-0028">Amino-acid biosynthesis</keyword>
<comment type="catalytic activity">
    <reaction evidence="11 12">
        <text>L-homoserine + ATP = O-phospho-L-homoserine + ADP + H(+)</text>
        <dbReference type="Rhea" id="RHEA:13985"/>
        <dbReference type="ChEBI" id="CHEBI:15378"/>
        <dbReference type="ChEBI" id="CHEBI:30616"/>
        <dbReference type="ChEBI" id="CHEBI:57476"/>
        <dbReference type="ChEBI" id="CHEBI:57590"/>
        <dbReference type="ChEBI" id="CHEBI:456216"/>
        <dbReference type="EC" id="2.7.1.39"/>
    </reaction>
</comment>
<evidence type="ECO:0000256" key="3">
    <source>
        <dbReference type="ARBA" id="ARBA00012078"/>
    </source>
</evidence>
<dbReference type="PIRSF" id="PIRSF000676">
    <property type="entry name" value="Homoser_kin"/>
    <property type="match status" value="1"/>
</dbReference>
<dbReference type="GO" id="GO:0005524">
    <property type="term" value="F:ATP binding"/>
    <property type="evidence" value="ECO:0007669"/>
    <property type="project" value="UniProtKB-UniRule"/>
</dbReference>
<dbReference type="InterPro" id="IPR014721">
    <property type="entry name" value="Ribsml_uS5_D2-typ_fold_subgr"/>
</dbReference>
<feature type="domain" description="GHMP kinase C-terminal" evidence="14">
    <location>
        <begin position="239"/>
        <end position="300"/>
    </location>
</feature>
<feature type="binding site" evidence="12">
    <location>
        <begin position="103"/>
        <end position="113"/>
    </location>
    <ligand>
        <name>ATP</name>
        <dbReference type="ChEBI" id="CHEBI:30616"/>
    </ligand>
</feature>
<dbReference type="SUPFAM" id="SSF55060">
    <property type="entry name" value="GHMP Kinase, C-terminal domain"/>
    <property type="match status" value="1"/>
</dbReference>
<dbReference type="InterPro" id="IPR020568">
    <property type="entry name" value="Ribosomal_Su5_D2-typ_SF"/>
</dbReference>
<dbReference type="PANTHER" id="PTHR20861:SF1">
    <property type="entry name" value="HOMOSERINE KINASE"/>
    <property type="match status" value="1"/>
</dbReference>
<organism evidence="15 16">
    <name type="scientific">Arsukibacterium ikkense</name>
    <dbReference type="NCBI Taxonomy" id="336831"/>
    <lineage>
        <taxon>Bacteria</taxon>
        <taxon>Pseudomonadati</taxon>
        <taxon>Pseudomonadota</taxon>
        <taxon>Gammaproteobacteria</taxon>
        <taxon>Chromatiales</taxon>
        <taxon>Chromatiaceae</taxon>
        <taxon>Arsukibacterium</taxon>
    </lineage>
</organism>
<dbReference type="PROSITE" id="PS00627">
    <property type="entry name" value="GHMP_KINASES_ATP"/>
    <property type="match status" value="1"/>
</dbReference>
<dbReference type="EC" id="2.7.1.39" evidence="3 12"/>
<feature type="domain" description="GHMP kinase N-terminal" evidence="13">
    <location>
        <begin position="74"/>
        <end position="162"/>
    </location>
</feature>
<dbReference type="Gene3D" id="3.30.70.890">
    <property type="entry name" value="GHMP kinase, C-terminal domain"/>
    <property type="match status" value="1"/>
</dbReference>
<sequence length="331" mass="35104">MTNTKISRYFAPASTGNFSVGFDLLGAAFEPLDVASHQGELFGDVLEIHGEQSELSLQISGRYRHQLPADSSDNLVLQCFYAFEQAVGKPLPRLALHLKKNLPVGSGLGSSACSIVVACFAYNDYFGKPLSQPQLMQLMAEAEGGVSGSVHYDNVAPSLLGGLQLMLPGSGKLSRALPWFSHWRVVLSYPGTVLSTKAARAVLPQQLSLAQSIEFAGTLSRFVSALYCQDEDDAIAALQDLVAEPARIPLIPELPSLRVALMAKGVLHLGISGAGPTLFALCPDDAVAATTAAYLQQHYAKNDDACTHVCQLSAAGARALAPVSADLSHRN</sequence>